<dbReference type="Proteomes" id="UP000554235">
    <property type="component" value="Unassembled WGS sequence"/>
</dbReference>
<proteinExistence type="predicted"/>
<comment type="caution">
    <text evidence="1">The sequence shown here is derived from an EMBL/GenBank/DDBJ whole genome shotgun (WGS) entry which is preliminary data.</text>
</comment>
<sequence>MIRIWRFSADLILLHFSDDERTRSLEDFRAGRTLILISTMELQGICGGMTKMVVNYDLPRMNIKEGAELYFRRVGIAVNFNSQGRCINFIHNKKSSDALEGFNKNFQVTTSCLDLATLSKTTKAKGPTGVRFDGHWDSHIRSYNFI</sequence>
<reference evidence="1 2" key="1">
    <citation type="submission" date="2020-01" db="EMBL/GenBank/DDBJ databases">
        <title>Identification and distribution of gene clusters putatively required for synthesis of sphingolipid metabolism inhibitors in phylogenetically diverse species of the filamentous fungus Fusarium.</title>
        <authorList>
            <person name="Kim H.-S."/>
            <person name="Busman M."/>
            <person name="Brown D.W."/>
            <person name="Divon H."/>
            <person name="Uhlig S."/>
            <person name="Proctor R.H."/>
        </authorList>
    </citation>
    <scope>NUCLEOTIDE SEQUENCE [LARGE SCALE GENOMIC DNA]</scope>
    <source>
        <strain evidence="1 2">NRRL 20459</strain>
    </source>
</reference>
<dbReference type="AlphaFoldDB" id="A0A8H4K3Y1"/>
<protein>
    <submittedName>
        <fullName evidence="1">DEAD-domain-containing</fullName>
    </submittedName>
</protein>
<dbReference type="SUPFAM" id="SSF52540">
    <property type="entry name" value="P-loop containing nucleoside triphosphate hydrolases"/>
    <property type="match status" value="1"/>
</dbReference>
<dbReference type="InterPro" id="IPR027417">
    <property type="entry name" value="P-loop_NTPase"/>
</dbReference>
<name>A0A8H4K3Y1_9HYPO</name>
<dbReference type="EMBL" id="JAADYS010003744">
    <property type="protein sequence ID" value="KAF4443285.1"/>
    <property type="molecule type" value="Genomic_DNA"/>
</dbReference>
<evidence type="ECO:0000313" key="1">
    <source>
        <dbReference type="EMBL" id="KAF4443285.1"/>
    </source>
</evidence>
<accession>A0A8H4K3Y1</accession>
<gene>
    <name evidence="1" type="ORF">FALBO_17272</name>
</gene>
<evidence type="ECO:0000313" key="2">
    <source>
        <dbReference type="Proteomes" id="UP000554235"/>
    </source>
</evidence>
<organism evidence="1 2">
    <name type="scientific">Fusarium albosuccineum</name>
    <dbReference type="NCBI Taxonomy" id="1237068"/>
    <lineage>
        <taxon>Eukaryota</taxon>
        <taxon>Fungi</taxon>
        <taxon>Dikarya</taxon>
        <taxon>Ascomycota</taxon>
        <taxon>Pezizomycotina</taxon>
        <taxon>Sordariomycetes</taxon>
        <taxon>Hypocreomycetidae</taxon>
        <taxon>Hypocreales</taxon>
        <taxon>Nectriaceae</taxon>
        <taxon>Fusarium</taxon>
        <taxon>Fusarium decemcellulare species complex</taxon>
    </lineage>
</organism>
<dbReference type="Gene3D" id="3.40.50.300">
    <property type="entry name" value="P-loop containing nucleotide triphosphate hydrolases"/>
    <property type="match status" value="1"/>
</dbReference>
<keyword evidence="2" id="KW-1185">Reference proteome</keyword>
<dbReference type="OrthoDB" id="10265785at2759"/>